<dbReference type="InterPro" id="IPR044893">
    <property type="entry name" value="RNA_pol_Rpb1_clamp_domain"/>
</dbReference>
<dbReference type="Pfam" id="PF00623">
    <property type="entry name" value="RNA_pol_Rpb1_2"/>
    <property type="match status" value="1"/>
</dbReference>
<accession>A0A481ZAJ7</accession>
<dbReference type="Gene3D" id="6.10.250.2940">
    <property type="match status" value="1"/>
</dbReference>
<dbReference type="Pfam" id="PF04983">
    <property type="entry name" value="RNA_pol_Rpb1_3"/>
    <property type="match status" value="1"/>
</dbReference>
<reference evidence="7" key="1">
    <citation type="journal article" date="2019" name="MBio">
        <title>Virus Genomes from Deep Sea Sediments Expand the Ocean Megavirome and Support Independent Origins of Viral Gigantism.</title>
        <authorList>
            <person name="Backstrom D."/>
            <person name="Yutin N."/>
            <person name="Jorgensen S.L."/>
            <person name="Dharamshi J."/>
            <person name="Homa F."/>
            <person name="Zaremba-Niedwiedzka K."/>
            <person name="Spang A."/>
            <person name="Wolf Y.I."/>
            <person name="Koonin E.V."/>
            <person name="Ettema T.J."/>
        </authorList>
    </citation>
    <scope>NUCLEOTIDE SEQUENCE</scope>
</reference>
<dbReference type="InterPro" id="IPR007080">
    <property type="entry name" value="RNA_pol_Rpb1_1"/>
</dbReference>
<organism evidence="7">
    <name type="scientific">Pithovirus LCPAC401</name>
    <dbReference type="NCBI Taxonomy" id="2506595"/>
    <lineage>
        <taxon>Viruses</taxon>
        <taxon>Pithoviruses</taxon>
    </lineage>
</organism>
<proteinExistence type="inferred from homology"/>
<dbReference type="EMBL" id="MK500577">
    <property type="protein sequence ID" value="QBK92382.1"/>
    <property type="molecule type" value="Genomic_DNA"/>
</dbReference>
<dbReference type="Gene3D" id="1.10.132.30">
    <property type="match status" value="1"/>
</dbReference>
<dbReference type="Pfam" id="PF04998">
    <property type="entry name" value="RNA_pol_Rpb1_5"/>
    <property type="match status" value="1"/>
</dbReference>
<dbReference type="EC" id="2.7.7.6" evidence="5"/>
<comment type="function">
    <text evidence="5">DNA-dependent RNA polymerase catalyzes the transcription of DNA into RNA using the four ribonucleoside triphosphates as substrates.</text>
</comment>
<dbReference type="Pfam" id="PF05000">
    <property type="entry name" value="RNA_pol_Rpb1_4"/>
    <property type="match status" value="1"/>
</dbReference>
<evidence type="ECO:0000259" key="6">
    <source>
        <dbReference type="SMART" id="SM00663"/>
    </source>
</evidence>
<keyword evidence="3 5" id="KW-0548">Nucleotidyltransferase</keyword>
<keyword evidence="2 5" id="KW-0808">Transferase</keyword>
<keyword evidence="1 5" id="KW-0240">DNA-directed RNA polymerase</keyword>
<dbReference type="Gene3D" id="2.40.40.20">
    <property type="match status" value="1"/>
</dbReference>
<dbReference type="InterPro" id="IPR006592">
    <property type="entry name" value="RNA_pol_N"/>
</dbReference>
<gene>
    <name evidence="7" type="ORF">LCPAC401_00200</name>
</gene>
<dbReference type="InterPro" id="IPR042102">
    <property type="entry name" value="RNA_pol_Rpb1_3_sf"/>
</dbReference>
<dbReference type="PANTHER" id="PTHR19376">
    <property type="entry name" value="DNA-DIRECTED RNA POLYMERASE"/>
    <property type="match status" value="1"/>
</dbReference>
<dbReference type="Gene3D" id="4.10.860.120">
    <property type="entry name" value="RNA polymerase II, clamp domain"/>
    <property type="match status" value="1"/>
</dbReference>
<dbReference type="SMART" id="SM00663">
    <property type="entry name" value="RPOLA_N"/>
    <property type="match status" value="1"/>
</dbReference>
<evidence type="ECO:0000256" key="4">
    <source>
        <dbReference type="ARBA" id="ARBA00023163"/>
    </source>
</evidence>
<dbReference type="Gene3D" id="1.10.274.100">
    <property type="entry name" value="RNA polymerase Rpb1, domain 3"/>
    <property type="match status" value="1"/>
</dbReference>
<name>A0A481ZAJ7_9VIRU</name>
<dbReference type="InterPro" id="IPR007066">
    <property type="entry name" value="RNA_pol_Rpb1_3"/>
</dbReference>
<dbReference type="InterPro" id="IPR007081">
    <property type="entry name" value="RNA_pol_Rpb1_5"/>
</dbReference>
<dbReference type="InterPro" id="IPR007083">
    <property type="entry name" value="RNA_pol_Rpb1_4"/>
</dbReference>
<dbReference type="Gene3D" id="3.30.1490.180">
    <property type="entry name" value="RNA polymerase ii"/>
    <property type="match status" value="1"/>
</dbReference>
<feature type="domain" description="RNA polymerase N-terminal" evidence="6">
    <location>
        <begin position="298"/>
        <end position="598"/>
    </location>
</feature>
<dbReference type="Gene3D" id="6.20.50.80">
    <property type="match status" value="1"/>
</dbReference>
<dbReference type="SUPFAM" id="SSF64484">
    <property type="entry name" value="beta and beta-prime subunits of DNA dependent RNA-polymerase"/>
    <property type="match status" value="1"/>
</dbReference>
<dbReference type="GO" id="GO:0003677">
    <property type="term" value="F:DNA binding"/>
    <property type="evidence" value="ECO:0007669"/>
    <property type="project" value="InterPro"/>
</dbReference>
<evidence type="ECO:0000313" key="7">
    <source>
        <dbReference type="EMBL" id="QBK92382.1"/>
    </source>
</evidence>
<comment type="catalytic activity">
    <reaction evidence="5">
        <text>RNA(n) + a ribonucleoside 5'-triphosphate = RNA(n+1) + diphosphate</text>
        <dbReference type="Rhea" id="RHEA:21248"/>
        <dbReference type="Rhea" id="RHEA-COMP:14527"/>
        <dbReference type="Rhea" id="RHEA-COMP:17342"/>
        <dbReference type="ChEBI" id="CHEBI:33019"/>
        <dbReference type="ChEBI" id="CHEBI:61557"/>
        <dbReference type="ChEBI" id="CHEBI:140395"/>
        <dbReference type="EC" id="2.7.7.6"/>
    </reaction>
</comment>
<keyword evidence="4 5" id="KW-0804">Transcription</keyword>
<dbReference type="GO" id="GO:0006351">
    <property type="term" value="P:DNA-templated transcription"/>
    <property type="evidence" value="ECO:0007669"/>
    <property type="project" value="InterPro"/>
</dbReference>
<evidence type="ECO:0000256" key="3">
    <source>
        <dbReference type="ARBA" id="ARBA00022695"/>
    </source>
</evidence>
<dbReference type="InterPro" id="IPR038120">
    <property type="entry name" value="Rpb1_funnel_sf"/>
</dbReference>
<sequence length="1850" mass="211067">MSRLKPLNENVRLRGEVSLQDESLFYNFDVTTNTENFIGHNIEANLPTVEIDSFVQTVYDFEELKRIALVISGPGEKGDDTVNSRFLGVTDNSIKCHKCGKNNLKCDGHLGLIEFAIPINHPFALEKGIMTNILRSVCNSCACPMLSEKEMLSYGLIEFKKGRTPGDFPYLITRLPDKHLKEVAKYASKKEICRCEGKCWNEQKEECKDIEDKEMEGERPEYRIAKPKCDVNPQIEKSELRRKTSHDNWNTGEIQYKYKSDKSRVWPIKTSESILKIFNCISEHTATLLGFTNGSHPKNLILRGLPVIPPCARPPVGFNETRTENSLTFNYRTIIKLNERLKILLLPVKPGVDKKKALGGLSEFEETFTKLKTRVRDLMLQTETQKTSGHDTTTSIKTIITGKYGILRRYMMGKRVNFSARTVLSGNPHIDVDEISLPRKFAETLTREITVTHENISHIKDMLRQGKVKTLKHKGETRKRVTNQYKVTIRIGDKIERPLQEGDYVIFTRQPVLHRFGFMAHKVRFWDAYTFGIHISVTAPYGADFDGDEGTIHVPRSDEAFLEMKNIMSIRQCILGDKDNRPIISMIYDAPVAAFKLTRKDKDGKDKMVDLKLFDILMNEATSVNVQDLLSRAITEGVLAEPKKFLEERLKISSYNVMLKREQVRKKRIREKLAKGVRSTKRGDELKLVEQEEKEEKVIRPIPDFIMDAISTTNFEAEKNLEESKSIINLKYDHIIKTLESKIEDMGKKIGLPEKVGLEMYQRYEPPFSRIEIIGFKDKIGIEGENKKTELAETIKEIYDTRDRENEVIIDISIDRGIIAPLPERFYPLSLRKRLGLENMKIPGKIVFSALLPPDMWYSSADVLIENGILKKGNITNKHIGSVSGSIVHELALDYRYDEDVVVKFISDGTRLLSKFISNDGMSVGIGDCIPEADPEELRKKRREEVMRVDTLVSEEMWKSPNNPIEEARRERRVASHVSSLKNVSIEHIGKDNNLKIMYESGGKGNLFNMTQIMDAPGQQFVNGMRLPLGLLDKLRCLPYFDYGEVGPSSRGFCKNGFLVGMSLSESFAAHAGARNNLMDTAIKTADIGTLQRKLAKALQDIKVYTDGSIRDSSGKIYQFIYGDDGFNPQQLIANSFPQGLVPFPLNVKKFIGERNTKGAKVHKMTDQYIDIILDSIEPIRCMIQDMSDNFTKYMKKTIRDYLIDFKFRTNNVDEYISILSDDFRKMFQKAKINPGTMVGVRAAQSIGEPIIQLALSSFHQAGSARNITSGIDAIKEFITATPPKSPSIKIIFNSYKVKLGIIDNKISPQISLKFPTTSDLFILRRQFVHITIKSLILDYQTREWERYETWHNDFFMITGEQKNRDNPKWFMRLTMDITKMLNYDITPYDIVKAFMDDKTPMITVIPSPMFMGMIDIFPNTNQLLASNFGEDEDNVLMFLEKTTVENLSKITISGIPGIKEAYPAEESVILGIMKEVRTQVRNIWRIWYNKGHMNIAGISKEHIIHLFNVSGFIITDENDDWIDVKQVEQEEKMELMMEDTPSTPLEYVKFLIAEDTKIEEKFNIKQLKNDIKDISDIEEYPHLPVLEASRFKYLETDGSNLIRVISMDDISTRSTRTSNLHETLSILGVEALRGAFIQMLVQTLTMEGAYVDIHHITLLADYVTHMGAFDPVSFQGMKKHKASMIDVASLEQANDHISTVSIFGNRDLISSVSTAIAVGTHAEIGEYYNISNEEMKAAEDVDIVDLTDLNEAFGDLDQEDFSDIFSGEAIPDEIEFKGESVNKPVVVSRRRHIDEEAILREFEVDELEELDFGVETMLEDIPEEETVISDFMLNAIHEVIENRDLGVIE</sequence>
<dbReference type="InterPro" id="IPR000722">
    <property type="entry name" value="RNA_pol_asu"/>
</dbReference>
<dbReference type="PANTHER" id="PTHR19376:SF37">
    <property type="entry name" value="DNA-DIRECTED RNA POLYMERASE II SUBUNIT RPB1"/>
    <property type="match status" value="1"/>
</dbReference>
<comment type="similarity">
    <text evidence="5">Belongs to the RNA polymerase beta' chain family.</text>
</comment>
<evidence type="ECO:0000256" key="1">
    <source>
        <dbReference type="ARBA" id="ARBA00022478"/>
    </source>
</evidence>
<evidence type="ECO:0000256" key="5">
    <source>
        <dbReference type="RuleBase" id="RU004279"/>
    </source>
</evidence>
<dbReference type="GO" id="GO:0003899">
    <property type="term" value="F:DNA-directed RNA polymerase activity"/>
    <property type="evidence" value="ECO:0007669"/>
    <property type="project" value="UniProtKB-EC"/>
</dbReference>
<dbReference type="GO" id="GO:0000428">
    <property type="term" value="C:DNA-directed RNA polymerase complex"/>
    <property type="evidence" value="ECO:0007669"/>
    <property type="project" value="UniProtKB-KW"/>
</dbReference>
<dbReference type="InterPro" id="IPR045867">
    <property type="entry name" value="DNA-dir_RpoC_beta_prime"/>
</dbReference>
<dbReference type="Pfam" id="PF04997">
    <property type="entry name" value="RNA_pol_Rpb1_1"/>
    <property type="match status" value="1"/>
</dbReference>
<protein>
    <recommendedName>
        <fullName evidence="5">DNA-directed RNA polymerase subunit</fullName>
        <ecNumber evidence="5">2.7.7.6</ecNumber>
    </recommendedName>
</protein>
<evidence type="ECO:0000256" key="2">
    <source>
        <dbReference type="ARBA" id="ARBA00022679"/>
    </source>
</evidence>